<protein>
    <recommendedName>
        <fullName evidence="3">Cell division protein FtsQ</fullName>
    </recommendedName>
</protein>
<reference evidence="1" key="1">
    <citation type="journal article" date="2021" name="PeerJ">
        <title>Extensive microbial diversity within the chicken gut microbiome revealed by metagenomics and culture.</title>
        <authorList>
            <person name="Gilroy R."/>
            <person name="Ravi A."/>
            <person name="Getino M."/>
            <person name="Pursley I."/>
            <person name="Horton D.L."/>
            <person name="Alikhan N.F."/>
            <person name="Baker D."/>
            <person name="Gharbi K."/>
            <person name="Hall N."/>
            <person name="Watson M."/>
            <person name="Adriaenssens E.M."/>
            <person name="Foster-Nyarko E."/>
            <person name="Jarju S."/>
            <person name="Secka A."/>
            <person name="Antonio M."/>
            <person name="Oren A."/>
            <person name="Chaudhuri R.R."/>
            <person name="La Ragione R."/>
            <person name="Hildebrand F."/>
            <person name="Pallen M.J."/>
        </authorList>
    </citation>
    <scope>NUCLEOTIDE SEQUENCE</scope>
    <source>
        <strain evidence="1">ChiSxjej3B15-1167</strain>
    </source>
</reference>
<gene>
    <name evidence="1" type="ORF">H9849_10410</name>
</gene>
<organism evidence="1 2">
    <name type="scientific">Candidatus Anaerobutyricum stercoripullorum</name>
    <dbReference type="NCBI Taxonomy" id="2838456"/>
    <lineage>
        <taxon>Bacteria</taxon>
        <taxon>Bacillati</taxon>
        <taxon>Bacillota</taxon>
        <taxon>Clostridia</taxon>
        <taxon>Lachnospirales</taxon>
        <taxon>Lachnospiraceae</taxon>
        <taxon>Anaerobutyricum</taxon>
    </lineage>
</organism>
<evidence type="ECO:0000313" key="1">
    <source>
        <dbReference type="EMBL" id="HIX73419.1"/>
    </source>
</evidence>
<evidence type="ECO:0000313" key="2">
    <source>
        <dbReference type="Proteomes" id="UP000886805"/>
    </source>
</evidence>
<dbReference type="Proteomes" id="UP000886805">
    <property type="component" value="Unassembled WGS sequence"/>
</dbReference>
<accession>A0A9D1X5S0</accession>
<reference evidence="1" key="2">
    <citation type="submission" date="2021-04" db="EMBL/GenBank/DDBJ databases">
        <authorList>
            <person name="Gilroy R."/>
        </authorList>
    </citation>
    <scope>NUCLEOTIDE SEQUENCE</scope>
    <source>
        <strain evidence="1">ChiSxjej3B15-1167</strain>
    </source>
</reference>
<evidence type="ECO:0008006" key="3">
    <source>
        <dbReference type="Google" id="ProtNLM"/>
    </source>
</evidence>
<dbReference type="EMBL" id="DXEQ01000319">
    <property type="protein sequence ID" value="HIX73419.1"/>
    <property type="molecule type" value="Genomic_DNA"/>
</dbReference>
<proteinExistence type="predicted"/>
<dbReference type="AlphaFoldDB" id="A0A9D1X5S0"/>
<comment type="caution">
    <text evidence="1">The sequence shown here is derived from an EMBL/GenBank/DDBJ whole genome shotgun (WGS) entry which is preliminary data.</text>
</comment>
<sequence>MVAGFSTKKIEVTGNQTYTDGEIIRAIQEKDYVPNTLVMMAQNRLFGQKYLPFIENITMSIGDTHTLKIRVKEKLRSGVFEYMNENVYFDSEGIAQESRNYRFAGVPVVTGVKFSKMVLGKKIPVQGDYFNTILSITEKISTYGLDISEIHFENENDIVLLSGRFEIYLGTSAYLDGKMSRIAEVLEAVSKEHKKGTIDMHLYTDEKDIITFHK</sequence>
<name>A0A9D1X5S0_9FIRM</name>